<gene>
    <name evidence="2" type="ORF">LCGC14_2985500</name>
</gene>
<feature type="transmembrane region" description="Helical" evidence="1">
    <location>
        <begin position="47"/>
        <end position="65"/>
    </location>
</feature>
<keyword evidence="1" id="KW-0812">Transmembrane</keyword>
<comment type="caution">
    <text evidence="2">The sequence shown here is derived from an EMBL/GenBank/DDBJ whole genome shotgun (WGS) entry which is preliminary data.</text>
</comment>
<name>A0A0F8X680_9ZZZZ</name>
<dbReference type="EMBL" id="LAZR01061077">
    <property type="protein sequence ID" value="KKK64308.1"/>
    <property type="molecule type" value="Genomic_DNA"/>
</dbReference>
<keyword evidence="1" id="KW-1133">Transmembrane helix</keyword>
<organism evidence="2">
    <name type="scientific">marine sediment metagenome</name>
    <dbReference type="NCBI Taxonomy" id="412755"/>
    <lineage>
        <taxon>unclassified sequences</taxon>
        <taxon>metagenomes</taxon>
        <taxon>ecological metagenomes</taxon>
    </lineage>
</organism>
<dbReference type="AlphaFoldDB" id="A0A0F8X680"/>
<keyword evidence="1" id="KW-0472">Membrane</keyword>
<feature type="transmembrane region" description="Helical" evidence="1">
    <location>
        <begin position="24"/>
        <end position="41"/>
    </location>
</feature>
<accession>A0A0F8X680</accession>
<reference evidence="2" key="1">
    <citation type="journal article" date="2015" name="Nature">
        <title>Complex archaea that bridge the gap between prokaryotes and eukaryotes.</title>
        <authorList>
            <person name="Spang A."/>
            <person name="Saw J.H."/>
            <person name="Jorgensen S.L."/>
            <person name="Zaremba-Niedzwiedzka K."/>
            <person name="Martijn J."/>
            <person name="Lind A.E."/>
            <person name="van Eijk R."/>
            <person name="Schleper C."/>
            <person name="Guy L."/>
            <person name="Ettema T.J."/>
        </authorList>
    </citation>
    <scope>NUCLEOTIDE SEQUENCE</scope>
</reference>
<proteinExistence type="predicted"/>
<sequence>EVLRDSGQTPIAVRDGVGLLKASLTDIFLLIGIILPTVGALHYGYQWALIALGLCFLALGLIALLRERRS</sequence>
<evidence type="ECO:0000256" key="1">
    <source>
        <dbReference type="SAM" id="Phobius"/>
    </source>
</evidence>
<evidence type="ECO:0000313" key="2">
    <source>
        <dbReference type="EMBL" id="KKK64308.1"/>
    </source>
</evidence>
<feature type="non-terminal residue" evidence="2">
    <location>
        <position position="1"/>
    </location>
</feature>
<protein>
    <submittedName>
        <fullName evidence="2">Uncharacterized protein</fullName>
    </submittedName>
</protein>